<evidence type="ECO:0008006" key="4">
    <source>
        <dbReference type="Google" id="ProtNLM"/>
    </source>
</evidence>
<evidence type="ECO:0000256" key="1">
    <source>
        <dbReference type="SAM" id="MobiDB-lite"/>
    </source>
</evidence>
<dbReference type="EMBL" id="CP109106">
    <property type="protein sequence ID" value="WSB68221.1"/>
    <property type="molecule type" value="Genomic_DNA"/>
</dbReference>
<dbReference type="Proteomes" id="UP001344251">
    <property type="component" value="Chromosome"/>
</dbReference>
<gene>
    <name evidence="2" type="ORF">OG863_09780</name>
</gene>
<dbReference type="Gene3D" id="1.10.10.10">
    <property type="entry name" value="Winged helix-like DNA-binding domain superfamily/Winged helix DNA-binding domain"/>
    <property type="match status" value="1"/>
</dbReference>
<proteinExistence type="predicted"/>
<feature type="region of interest" description="Disordered" evidence="1">
    <location>
        <begin position="1"/>
        <end position="27"/>
    </location>
</feature>
<dbReference type="InterPro" id="IPR036388">
    <property type="entry name" value="WH-like_DNA-bd_sf"/>
</dbReference>
<evidence type="ECO:0000313" key="2">
    <source>
        <dbReference type="EMBL" id="WSB68221.1"/>
    </source>
</evidence>
<reference evidence="2 3" key="1">
    <citation type="submission" date="2022-10" db="EMBL/GenBank/DDBJ databases">
        <title>The complete genomes of actinobacterial strains from the NBC collection.</title>
        <authorList>
            <person name="Joergensen T.S."/>
            <person name="Alvarez Arevalo M."/>
            <person name="Sterndorff E.B."/>
            <person name="Faurdal D."/>
            <person name="Vuksanovic O."/>
            <person name="Mourched A.-S."/>
            <person name="Charusanti P."/>
            <person name="Shaw S."/>
            <person name="Blin K."/>
            <person name="Weber T."/>
        </authorList>
    </citation>
    <scope>NUCLEOTIDE SEQUENCE [LARGE SCALE GENOMIC DNA]</scope>
    <source>
        <strain evidence="2 3">NBC 01774</strain>
    </source>
</reference>
<name>A0ABZ1FCX4_9ACTN</name>
<accession>A0ABZ1FCX4</accession>
<evidence type="ECO:0000313" key="3">
    <source>
        <dbReference type="Proteomes" id="UP001344251"/>
    </source>
</evidence>
<protein>
    <recommendedName>
        <fullName evidence="4">RNA polymerase sigma factor 70 region 4 type 2 domain-containing protein</fullName>
    </recommendedName>
</protein>
<keyword evidence="3" id="KW-1185">Reference proteome</keyword>
<dbReference type="RefSeq" id="WP_326617666.1">
    <property type="nucleotide sequence ID" value="NZ_CP109106.1"/>
</dbReference>
<organism evidence="2 3">
    <name type="scientific">Streptomyces decoyicus</name>
    <dbReference type="NCBI Taxonomy" id="249567"/>
    <lineage>
        <taxon>Bacteria</taxon>
        <taxon>Bacillati</taxon>
        <taxon>Actinomycetota</taxon>
        <taxon>Actinomycetes</taxon>
        <taxon>Kitasatosporales</taxon>
        <taxon>Streptomycetaceae</taxon>
        <taxon>Streptomyces</taxon>
    </lineage>
</organism>
<feature type="compositionally biased region" description="Polar residues" evidence="1">
    <location>
        <begin position="10"/>
        <end position="20"/>
    </location>
</feature>
<sequence>MGGDDELVDTGSTAVRSSDLQPVEDGPALAAPVSTRELSALEAPTPNGTTQHLQATIDQHAADARLVHVLAEDGFAGPRYERFEEELARYGISVMRGWMHSGFVFKLVASRGFNLKPHDVELEQLARDSDLREELAIMTVARALPRFRERALVGGGWKPEGGASITTYFMGACAYEFPNEFRRHRKEEERWRRGTEHEATGEHVPSVHSVAEEVLGNLRVLEDINGVENPRARAVVALTIDGYTQEEIRQMLDVPTVRAVEAVLHRWRAKAKRELEGRHG</sequence>